<accession>A0A840DHX7</accession>
<keyword evidence="9" id="KW-1185">Reference proteome</keyword>
<dbReference type="InterPro" id="IPR002758">
    <property type="entry name" value="Cation_antiport_E"/>
</dbReference>
<evidence type="ECO:0000256" key="3">
    <source>
        <dbReference type="ARBA" id="ARBA00022475"/>
    </source>
</evidence>
<comment type="caution">
    <text evidence="8">The sequence shown here is derived from an EMBL/GenBank/DDBJ whole genome shotgun (WGS) entry which is preliminary data.</text>
</comment>
<evidence type="ECO:0000256" key="5">
    <source>
        <dbReference type="ARBA" id="ARBA00022989"/>
    </source>
</evidence>
<keyword evidence="6 7" id="KW-0472">Membrane</keyword>
<dbReference type="NCBIfam" id="NF006521">
    <property type="entry name" value="PRK08965.1-5"/>
    <property type="match status" value="1"/>
</dbReference>
<evidence type="ECO:0000256" key="7">
    <source>
        <dbReference type="SAM" id="Phobius"/>
    </source>
</evidence>
<evidence type="ECO:0000256" key="2">
    <source>
        <dbReference type="ARBA" id="ARBA00006228"/>
    </source>
</evidence>
<feature type="transmembrane region" description="Helical" evidence="7">
    <location>
        <begin position="67"/>
        <end position="89"/>
    </location>
</feature>
<proteinExistence type="inferred from homology"/>
<evidence type="ECO:0000256" key="4">
    <source>
        <dbReference type="ARBA" id="ARBA00022692"/>
    </source>
</evidence>
<dbReference type="RefSeq" id="WP_124823821.1">
    <property type="nucleotide sequence ID" value="NZ_JACIFD010000005.1"/>
</dbReference>
<comment type="subcellular location">
    <subcellularLocation>
        <location evidence="1">Cell membrane</location>
        <topology evidence="1">Multi-pass membrane protein</topology>
    </subcellularLocation>
</comment>
<dbReference type="GO" id="GO:0008324">
    <property type="term" value="F:monoatomic cation transmembrane transporter activity"/>
    <property type="evidence" value="ECO:0007669"/>
    <property type="project" value="InterPro"/>
</dbReference>
<dbReference type="EMBL" id="JACIFD010000005">
    <property type="protein sequence ID" value="MBB4071323.1"/>
    <property type="molecule type" value="Genomic_DNA"/>
</dbReference>
<evidence type="ECO:0000313" key="9">
    <source>
        <dbReference type="Proteomes" id="UP000571183"/>
    </source>
</evidence>
<evidence type="ECO:0000256" key="1">
    <source>
        <dbReference type="ARBA" id="ARBA00004651"/>
    </source>
</evidence>
<gene>
    <name evidence="8" type="ORF">F5897_000620</name>
</gene>
<keyword evidence="3" id="KW-1003">Cell membrane</keyword>
<dbReference type="PANTHER" id="PTHR34584:SF1">
    <property type="entry name" value="NA(+)_H(+) ANTIPORTER SUBUNIT E1"/>
    <property type="match status" value="1"/>
</dbReference>
<organism evidence="8 9">
    <name type="scientific">Canibacter oris</name>
    <dbReference type="NCBI Taxonomy" id="1365628"/>
    <lineage>
        <taxon>Bacteria</taxon>
        <taxon>Bacillati</taxon>
        <taxon>Actinomycetota</taxon>
        <taxon>Actinomycetes</taxon>
        <taxon>Micrococcales</taxon>
        <taxon>Microbacteriaceae</taxon>
        <taxon>Canibacter</taxon>
    </lineage>
</organism>
<keyword evidence="5 7" id="KW-1133">Transmembrane helix</keyword>
<dbReference type="GO" id="GO:0005886">
    <property type="term" value="C:plasma membrane"/>
    <property type="evidence" value="ECO:0007669"/>
    <property type="project" value="UniProtKB-SubCell"/>
</dbReference>
<keyword evidence="4 7" id="KW-0812">Transmembrane</keyword>
<dbReference type="PANTHER" id="PTHR34584">
    <property type="entry name" value="NA(+)/H(+) ANTIPORTER SUBUNIT E1"/>
    <property type="match status" value="1"/>
</dbReference>
<reference evidence="8" key="1">
    <citation type="submission" date="2020-08" db="EMBL/GenBank/DDBJ databases">
        <title>Sequencing the genomes of 1000 actinobacteria strains.</title>
        <authorList>
            <person name="Klenk H.-P."/>
        </authorList>
    </citation>
    <scope>NUCLEOTIDE SEQUENCE [LARGE SCALE GENOMIC DNA]</scope>
    <source>
        <strain evidence="8">DSM 27064</strain>
    </source>
</reference>
<dbReference type="Pfam" id="PF01899">
    <property type="entry name" value="MNHE"/>
    <property type="match status" value="1"/>
</dbReference>
<sequence length="181" mass="20337">MSKQLKGTLRLYELPLLIWLVALWMMLWQEISPLSFLSGLLVAFAVTRIFFLPPVELAGRFNPLAALKYLLFFLFELMLGSLQVAWLAINPWKKAQPAVVAVQLHTHSDFILTMTSLTLSLIPGSLIADIDRFGSVIYVHALHAPTAKEQQALRRDALRIERLLVAAIGTRAELEECLGDK</sequence>
<evidence type="ECO:0000256" key="6">
    <source>
        <dbReference type="ARBA" id="ARBA00023136"/>
    </source>
</evidence>
<name>A0A840DHX7_9MICO</name>
<dbReference type="AlphaFoldDB" id="A0A840DHX7"/>
<protein>
    <submittedName>
        <fullName evidence="8">Multicomponent Na+:H+ antiporter subunit E</fullName>
    </submittedName>
</protein>
<comment type="similarity">
    <text evidence="2">Belongs to the CPA3 antiporters (TC 2.A.63) subunit E family.</text>
</comment>
<feature type="transmembrane region" description="Helical" evidence="7">
    <location>
        <begin position="34"/>
        <end position="55"/>
    </location>
</feature>
<dbReference type="Proteomes" id="UP000571183">
    <property type="component" value="Unassembled WGS sequence"/>
</dbReference>
<feature type="transmembrane region" description="Helical" evidence="7">
    <location>
        <begin position="12"/>
        <end position="28"/>
    </location>
</feature>
<evidence type="ECO:0000313" key="8">
    <source>
        <dbReference type="EMBL" id="MBB4071323.1"/>
    </source>
</evidence>